<name>B3T446_9ARCH</name>
<protein>
    <recommendedName>
        <fullName evidence="3">Dolichyl-phosphate-mannose-protein mannosyltransferase</fullName>
    </recommendedName>
</protein>
<evidence type="ECO:0000256" key="1">
    <source>
        <dbReference type="SAM" id="Phobius"/>
    </source>
</evidence>
<feature type="transmembrane region" description="Helical" evidence="1">
    <location>
        <begin position="400"/>
        <end position="418"/>
    </location>
</feature>
<keyword evidence="1" id="KW-0472">Membrane</keyword>
<keyword evidence="1" id="KW-1133">Transmembrane helix</keyword>
<reference evidence="2" key="1">
    <citation type="journal article" date="2008" name="ISME J.">
        <title>Genomic patterns of recombination, clonal divergence and environment in marine microbial populations.</title>
        <authorList>
            <person name="Konstantinidis K.T."/>
            <person name="Delong E.F."/>
        </authorList>
    </citation>
    <scope>NUCLEOTIDE SEQUENCE</scope>
</reference>
<feature type="transmembrane region" description="Helical" evidence="1">
    <location>
        <begin position="111"/>
        <end position="130"/>
    </location>
</feature>
<dbReference type="EMBL" id="EU016598">
    <property type="protein sequence ID" value="ABZ07355.1"/>
    <property type="molecule type" value="Genomic_DNA"/>
</dbReference>
<feature type="transmembrane region" description="Helical" evidence="1">
    <location>
        <begin position="28"/>
        <end position="53"/>
    </location>
</feature>
<feature type="transmembrane region" description="Helical" evidence="1">
    <location>
        <begin position="376"/>
        <end position="394"/>
    </location>
</feature>
<dbReference type="AlphaFoldDB" id="B3T446"/>
<gene>
    <name evidence="2" type="ORF">ALOHA_HF4000ANIW133K13ctg1g30</name>
</gene>
<feature type="transmembrane region" description="Helical" evidence="1">
    <location>
        <begin position="298"/>
        <end position="317"/>
    </location>
</feature>
<organism evidence="2">
    <name type="scientific">uncultured marine crenarchaeote HF4000_ANIW133K13</name>
    <dbReference type="NCBI Taxonomy" id="455572"/>
    <lineage>
        <taxon>Archaea</taxon>
        <taxon>Nitrososphaerota</taxon>
        <taxon>Nitrososphaeria</taxon>
        <taxon>Nitrosopumilales</taxon>
        <taxon>environmental samples</taxon>
    </lineage>
</organism>
<feature type="transmembrane region" description="Helical" evidence="1">
    <location>
        <begin position="73"/>
        <end position="91"/>
    </location>
</feature>
<accession>B3T446</accession>
<keyword evidence="1" id="KW-0812">Transmembrane</keyword>
<proteinExistence type="predicted"/>
<feature type="transmembrane region" description="Helical" evidence="1">
    <location>
        <begin position="260"/>
        <end position="286"/>
    </location>
</feature>
<feature type="transmembrane region" description="Helical" evidence="1">
    <location>
        <begin position="191"/>
        <end position="209"/>
    </location>
</feature>
<feature type="transmembrane region" description="Helical" evidence="1">
    <location>
        <begin position="346"/>
        <end position="364"/>
    </location>
</feature>
<evidence type="ECO:0000313" key="2">
    <source>
        <dbReference type="EMBL" id="ABZ07355.1"/>
    </source>
</evidence>
<evidence type="ECO:0008006" key="3">
    <source>
        <dbReference type="Google" id="ProtNLM"/>
    </source>
</evidence>
<sequence length="426" mass="48806">MGSNPIRSTFTHLIITHRVNNVENSSKVSYIVFFCTLTVVLLTLTAMVFPALFSSYFGLYAENLEPFELGHQAVFVITSNVIIFGLGILYYKKKIPSTLNNAIEKVRTFELSKRVTLVSLFVIIGVYVGFSIPELFIDESTQWGDYEVLEEALGLWPFGESDNIFVQEQNDRYVRMFLLNVSYDLFQNIKLLPFIATILVVVFTYLIAAQFCQKRLAGIISVIVLLQSHIFLKFDTIAVYENFWVLFYLISLYVIRKKWFLSPVFYILAFFTKAYVAPYFLMTLFTAYRSEISNGRKIAILISYVVIVGLAIALIFLGETVYPDVIEINYNKFILGFQGIASQLRFDFFFIMTILPVTVGLLLLSKNKLKESDSILILIFGTIIVSPVLVMFTSHYDIHAYRFIPLMVFFSIGIGMFFSKKSVHLS</sequence>